<evidence type="ECO:0000313" key="4">
    <source>
        <dbReference type="EMBL" id="KIM21296.1"/>
    </source>
</evidence>
<feature type="repeat" description="WD" evidence="3">
    <location>
        <begin position="57"/>
        <end position="98"/>
    </location>
</feature>
<evidence type="ECO:0000256" key="3">
    <source>
        <dbReference type="PROSITE-ProRule" id="PRU00221"/>
    </source>
</evidence>
<accession>A0A0C3APW7</accession>
<keyword evidence="1 3" id="KW-0853">WD repeat</keyword>
<dbReference type="InterPro" id="IPR051179">
    <property type="entry name" value="WD_repeat_multifunction"/>
</dbReference>
<feature type="repeat" description="WD" evidence="3">
    <location>
        <begin position="196"/>
        <end position="238"/>
    </location>
</feature>
<proteinExistence type="predicted"/>
<dbReference type="PROSITE" id="PS50294">
    <property type="entry name" value="WD_REPEATS_REGION"/>
    <property type="match status" value="2"/>
</dbReference>
<keyword evidence="2" id="KW-0677">Repeat</keyword>
<dbReference type="InterPro" id="IPR001680">
    <property type="entry name" value="WD40_rpt"/>
</dbReference>
<dbReference type="AlphaFoldDB" id="A0A0C3APW7"/>
<dbReference type="SUPFAM" id="SSF50998">
    <property type="entry name" value="Quinoprotein alcohol dehydrogenase-like"/>
    <property type="match status" value="1"/>
</dbReference>
<dbReference type="InterPro" id="IPR019775">
    <property type="entry name" value="WD40_repeat_CS"/>
</dbReference>
<feature type="non-terminal residue" evidence="4">
    <location>
        <position position="1"/>
    </location>
</feature>
<dbReference type="PANTHER" id="PTHR19857:SF8">
    <property type="entry name" value="ANGIO-ASSOCIATED MIGRATORY CELL PROTEIN"/>
    <property type="match status" value="1"/>
</dbReference>
<evidence type="ECO:0000256" key="2">
    <source>
        <dbReference type="ARBA" id="ARBA00022737"/>
    </source>
</evidence>
<dbReference type="InterPro" id="IPR015943">
    <property type="entry name" value="WD40/YVTN_repeat-like_dom_sf"/>
</dbReference>
<reference evidence="4 5" key="1">
    <citation type="submission" date="2014-04" db="EMBL/GenBank/DDBJ databases">
        <authorList>
            <consortium name="DOE Joint Genome Institute"/>
            <person name="Kuo A."/>
            <person name="Zuccaro A."/>
            <person name="Kohler A."/>
            <person name="Nagy L.G."/>
            <person name="Floudas D."/>
            <person name="Copeland A."/>
            <person name="Barry K.W."/>
            <person name="Cichocki N."/>
            <person name="Veneault-Fourrey C."/>
            <person name="LaButti K."/>
            <person name="Lindquist E.A."/>
            <person name="Lipzen A."/>
            <person name="Lundell T."/>
            <person name="Morin E."/>
            <person name="Murat C."/>
            <person name="Sun H."/>
            <person name="Tunlid A."/>
            <person name="Henrissat B."/>
            <person name="Grigoriev I.V."/>
            <person name="Hibbett D.S."/>
            <person name="Martin F."/>
            <person name="Nordberg H.P."/>
            <person name="Cantor M.N."/>
            <person name="Hua S.X."/>
        </authorList>
    </citation>
    <scope>NUCLEOTIDE SEQUENCE [LARGE SCALE GENOMIC DNA]</scope>
    <source>
        <strain evidence="4 5">MAFF 305830</strain>
    </source>
</reference>
<dbReference type="InterPro" id="IPR011047">
    <property type="entry name" value="Quinoprotein_ADH-like_sf"/>
</dbReference>
<sequence length="276" mass="29281">DGVDEVVVRTFRQPAPDILIYFQWLKWHPNGPVLLLGGQDSTVWMYQLPSGSTMQILSSHTSSVNIGTFTPSGKRLLTGDSAGTLIYWDPRSSTPLWKLSSTDDRFGLTGGVVSIAVNKEGTLAVVGGAEGGVKVVKLAEEKGEVVRALEGHAEGESVESIVFVDLGGAVKEVAVTGGTDGKICVWDLGTMRLRAEMKHTDAVTSIISHRSPPYAITTASADLSLKTWDVRNGTLLKEHTGHRGPINSIDIGTGAGGKTVLLSAGDEGVCLVWDTE</sequence>
<evidence type="ECO:0000313" key="5">
    <source>
        <dbReference type="Proteomes" id="UP000054097"/>
    </source>
</evidence>
<name>A0A0C3APW7_SERVB</name>
<dbReference type="Proteomes" id="UP000054097">
    <property type="component" value="Unassembled WGS sequence"/>
</dbReference>
<dbReference type="STRING" id="933852.A0A0C3APW7"/>
<evidence type="ECO:0000256" key="1">
    <source>
        <dbReference type="ARBA" id="ARBA00022574"/>
    </source>
</evidence>
<protein>
    <submittedName>
        <fullName evidence="4">Uncharacterized protein</fullName>
    </submittedName>
</protein>
<dbReference type="PANTHER" id="PTHR19857">
    <property type="entry name" value="MITOCHONDRIAL DIVISION PROTEIN 1-RELATED"/>
    <property type="match status" value="1"/>
</dbReference>
<dbReference type="HOGENOM" id="CLU_1010314_0_0_1"/>
<gene>
    <name evidence="4" type="ORF">M408DRAFT_109219</name>
</gene>
<reference evidence="5" key="2">
    <citation type="submission" date="2015-01" db="EMBL/GenBank/DDBJ databases">
        <title>Evolutionary Origins and Diversification of the Mycorrhizal Mutualists.</title>
        <authorList>
            <consortium name="DOE Joint Genome Institute"/>
            <consortium name="Mycorrhizal Genomics Consortium"/>
            <person name="Kohler A."/>
            <person name="Kuo A."/>
            <person name="Nagy L.G."/>
            <person name="Floudas D."/>
            <person name="Copeland A."/>
            <person name="Barry K.W."/>
            <person name="Cichocki N."/>
            <person name="Veneault-Fourrey C."/>
            <person name="LaButti K."/>
            <person name="Lindquist E.A."/>
            <person name="Lipzen A."/>
            <person name="Lundell T."/>
            <person name="Morin E."/>
            <person name="Murat C."/>
            <person name="Riley R."/>
            <person name="Ohm R."/>
            <person name="Sun H."/>
            <person name="Tunlid A."/>
            <person name="Henrissat B."/>
            <person name="Grigoriev I.V."/>
            <person name="Hibbett D.S."/>
            <person name="Martin F."/>
        </authorList>
    </citation>
    <scope>NUCLEOTIDE SEQUENCE [LARGE SCALE GENOMIC DNA]</scope>
    <source>
        <strain evidence="5">MAFF 305830</strain>
    </source>
</reference>
<dbReference type="EMBL" id="KN824387">
    <property type="protein sequence ID" value="KIM21296.1"/>
    <property type="molecule type" value="Genomic_DNA"/>
</dbReference>
<organism evidence="4 5">
    <name type="scientific">Serendipita vermifera MAFF 305830</name>
    <dbReference type="NCBI Taxonomy" id="933852"/>
    <lineage>
        <taxon>Eukaryota</taxon>
        <taxon>Fungi</taxon>
        <taxon>Dikarya</taxon>
        <taxon>Basidiomycota</taxon>
        <taxon>Agaricomycotina</taxon>
        <taxon>Agaricomycetes</taxon>
        <taxon>Sebacinales</taxon>
        <taxon>Serendipitaceae</taxon>
        <taxon>Serendipita</taxon>
    </lineage>
</organism>
<keyword evidence="5" id="KW-1185">Reference proteome</keyword>
<dbReference type="Gene3D" id="2.130.10.10">
    <property type="entry name" value="YVTN repeat-like/Quinoprotein amine dehydrogenase"/>
    <property type="match status" value="1"/>
</dbReference>
<feature type="repeat" description="WD" evidence="3">
    <location>
        <begin position="239"/>
        <end position="276"/>
    </location>
</feature>
<dbReference type="PROSITE" id="PS00678">
    <property type="entry name" value="WD_REPEATS_1"/>
    <property type="match status" value="1"/>
</dbReference>
<dbReference type="SMART" id="SM00320">
    <property type="entry name" value="WD40"/>
    <property type="match status" value="6"/>
</dbReference>
<dbReference type="Pfam" id="PF00400">
    <property type="entry name" value="WD40"/>
    <property type="match status" value="4"/>
</dbReference>
<dbReference type="PROSITE" id="PS50082">
    <property type="entry name" value="WD_REPEATS_2"/>
    <property type="match status" value="3"/>
</dbReference>
<dbReference type="OrthoDB" id="10261640at2759"/>